<evidence type="ECO:0000313" key="2">
    <source>
        <dbReference type="EMBL" id="ODM97805.1"/>
    </source>
</evidence>
<keyword evidence="1" id="KW-0472">Membrane</keyword>
<feature type="transmembrane region" description="Helical" evidence="1">
    <location>
        <begin position="18"/>
        <end position="44"/>
    </location>
</feature>
<evidence type="ECO:0000256" key="1">
    <source>
        <dbReference type="SAM" id="Phobius"/>
    </source>
</evidence>
<dbReference type="OMA" id="HIHYHEN"/>
<dbReference type="PANTHER" id="PTHR31650:SF1">
    <property type="entry name" value="WAX ESTER SYNTHASE_DIACYLGLYCEROL ACYLTRANSFERASE 4-RELATED"/>
    <property type="match status" value="1"/>
</dbReference>
<proteinExistence type="predicted"/>
<dbReference type="Proteomes" id="UP000094527">
    <property type="component" value="Unassembled WGS sequence"/>
</dbReference>
<dbReference type="OrthoDB" id="619536at2759"/>
<dbReference type="PANTHER" id="PTHR31650">
    <property type="entry name" value="O-ACYLTRANSFERASE (WSD1-LIKE) FAMILY PROTEIN"/>
    <property type="match status" value="1"/>
</dbReference>
<dbReference type="AlphaFoldDB" id="A0A1D2MYS0"/>
<keyword evidence="1" id="KW-1133">Transmembrane helix</keyword>
<protein>
    <recommendedName>
        <fullName evidence="4">Diacylglycerol O-acyltransferase</fullName>
    </recommendedName>
</protein>
<sequence length="477" mass="54252">MLSEGIIKDFGLKSKFKIWFKIFIGFISCAVFLVLLVCSTPVYIFRLLAIQVAKWFRPDLGEILNALSSILSNDLFSGKVPRCTLVVPMTLQGHWTLEELREIILERWIKARDKNNGELIYQKFCQYPYRWLGFTFWKQDENFDLNHHIHYHENSFEIVYSEKLNELVESLLNEPYKPSKSPWEFHYLANFRNTQDTARYYTSDVPTFALVLKIHHSLADGFSLLSAIVEGLGGQSLENMKLPSPAKSPKLTLLEQIIFFLTFPIKLFSEVLGKSFPKSYQRYPWLISDKRKAWWQLYGKSQLIPIWQVKDIKNAFGVTFTSVLLSAISSGIHQDLEKRRKSIKESYNGHMPCVSVLPVPGHNRRLTNHATSALLSLPTTSFSDPGSRLKACDVLLRNGKNSVVPYFVRFLQAAIGCHLYRVCHAFSKNHMISTGLTNFPGLPIKIGIGNAKGISVDFAAGALEGNAGNICLIKFGF</sequence>
<dbReference type="GO" id="GO:0005886">
    <property type="term" value="C:plasma membrane"/>
    <property type="evidence" value="ECO:0007669"/>
    <property type="project" value="TreeGrafter"/>
</dbReference>
<dbReference type="GO" id="GO:0008374">
    <property type="term" value="F:O-acyltransferase activity"/>
    <property type="evidence" value="ECO:0007669"/>
    <property type="project" value="InterPro"/>
</dbReference>
<reference evidence="2 3" key="1">
    <citation type="journal article" date="2016" name="Genome Biol. Evol.">
        <title>Gene Family Evolution Reflects Adaptation to Soil Environmental Stressors in the Genome of the Collembolan Orchesella cincta.</title>
        <authorList>
            <person name="Faddeeva-Vakhrusheva A."/>
            <person name="Derks M.F."/>
            <person name="Anvar S.Y."/>
            <person name="Agamennone V."/>
            <person name="Suring W."/>
            <person name="Smit S."/>
            <person name="van Straalen N.M."/>
            <person name="Roelofs D."/>
        </authorList>
    </citation>
    <scope>NUCLEOTIDE SEQUENCE [LARGE SCALE GENOMIC DNA]</scope>
    <source>
        <tissue evidence="2">Mixed pool</tissue>
    </source>
</reference>
<gene>
    <name evidence="2" type="ORF">Ocin01_08879</name>
</gene>
<evidence type="ECO:0008006" key="4">
    <source>
        <dbReference type="Google" id="ProtNLM"/>
    </source>
</evidence>
<dbReference type="InterPro" id="IPR045034">
    <property type="entry name" value="O-acyltransferase_WSD1-like"/>
</dbReference>
<organism evidence="2 3">
    <name type="scientific">Orchesella cincta</name>
    <name type="common">Springtail</name>
    <name type="synonym">Podura cincta</name>
    <dbReference type="NCBI Taxonomy" id="48709"/>
    <lineage>
        <taxon>Eukaryota</taxon>
        <taxon>Metazoa</taxon>
        <taxon>Ecdysozoa</taxon>
        <taxon>Arthropoda</taxon>
        <taxon>Hexapoda</taxon>
        <taxon>Collembola</taxon>
        <taxon>Entomobryomorpha</taxon>
        <taxon>Entomobryoidea</taxon>
        <taxon>Orchesellidae</taxon>
        <taxon>Orchesellinae</taxon>
        <taxon>Orchesella</taxon>
    </lineage>
</organism>
<keyword evidence="3" id="KW-1185">Reference proteome</keyword>
<dbReference type="GO" id="GO:0019432">
    <property type="term" value="P:triglyceride biosynthetic process"/>
    <property type="evidence" value="ECO:0007669"/>
    <property type="project" value="TreeGrafter"/>
</dbReference>
<dbReference type="EMBL" id="LJIJ01000409">
    <property type="protein sequence ID" value="ODM97805.1"/>
    <property type="molecule type" value="Genomic_DNA"/>
</dbReference>
<name>A0A1D2MYS0_ORCCI</name>
<comment type="caution">
    <text evidence="2">The sequence shown here is derived from an EMBL/GenBank/DDBJ whole genome shotgun (WGS) entry which is preliminary data.</text>
</comment>
<keyword evidence="1" id="KW-0812">Transmembrane</keyword>
<evidence type="ECO:0000313" key="3">
    <source>
        <dbReference type="Proteomes" id="UP000094527"/>
    </source>
</evidence>
<dbReference type="STRING" id="48709.A0A1D2MYS0"/>
<accession>A0A1D2MYS0</accession>